<sequence length="163" mass="19151">MSEYKVDVVIDGKNYTLVTKEAKENIKDIVEIFDRKIQEVKSDRLTFDRQLILAGVNITDDLFKLARDYTKLKEETKEPLDKYPIVKEEVSNLRLENEDLLTENVSNKEKITSLEEEKDELKKRLDKHKNSDDTIEKLKNEVKRLQVHVMDLTKENDTLKGNL</sequence>
<keyword evidence="2" id="KW-0132">Cell division</keyword>
<dbReference type="SUPFAM" id="SSF102829">
    <property type="entry name" value="Cell division protein ZapA-like"/>
    <property type="match status" value="1"/>
</dbReference>
<evidence type="ECO:0000256" key="1">
    <source>
        <dbReference type="SAM" id="Coils"/>
    </source>
</evidence>
<dbReference type="RefSeq" id="WP_004834070.1">
    <property type="nucleotide sequence ID" value="NZ_AEXM01000008.1"/>
</dbReference>
<evidence type="ECO:0000313" key="3">
    <source>
        <dbReference type="Proteomes" id="UP000005286"/>
    </source>
</evidence>
<dbReference type="InterPro" id="IPR053712">
    <property type="entry name" value="Bac_CellDiv_Activator"/>
</dbReference>
<dbReference type="InterPro" id="IPR007838">
    <property type="entry name" value="Cell_div_ZapA-like"/>
</dbReference>
<dbReference type="EMBL" id="AEXM01000008">
    <property type="protein sequence ID" value="EGC82777.1"/>
    <property type="molecule type" value="Genomic_DNA"/>
</dbReference>
<feature type="coiled-coil region" evidence="1">
    <location>
        <begin position="97"/>
        <end position="162"/>
    </location>
</feature>
<organism evidence="2 3">
    <name type="scientific">Anaerococcus prevotii ACS-065-V-Col13</name>
    <dbReference type="NCBI Taxonomy" id="879305"/>
    <lineage>
        <taxon>Bacteria</taxon>
        <taxon>Bacillati</taxon>
        <taxon>Bacillota</taxon>
        <taxon>Tissierellia</taxon>
        <taxon>Tissierellales</taxon>
        <taxon>Peptoniphilaceae</taxon>
        <taxon>Anaerococcus</taxon>
    </lineage>
</organism>
<dbReference type="Gene3D" id="6.10.250.790">
    <property type="match status" value="1"/>
</dbReference>
<keyword evidence="2" id="KW-0131">Cell cycle</keyword>
<accession>F0GTS5</accession>
<evidence type="ECO:0000313" key="2">
    <source>
        <dbReference type="EMBL" id="EGC82777.1"/>
    </source>
</evidence>
<protein>
    <submittedName>
        <fullName evidence="2">Cell division protein ZapA</fullName>
    </submittedName>
</protein>
<name>F0GTS5_9FIRM</name>
<dbReference type="eggNOG" id="COG3027">
    <property type="taxonomic scope" value="Bacteria"/>
</dbReference>
<proteinExistence type="predicted"/>
<comment type="caution">
    <text evidence="2">The sequence shown here is derived from an EMBL/GenBank/DDBJ whole genome shotgun (WGS) entry which is preliminary data.</text>
</comment>
<dbReference type="PATRIC" id="fig|879305.3.peg.204"/>
<gene>
    <name evidence="2" type="ORF">HMPREF9290_0006</name>
</gene>
<dbReference type="STRING" id="879305.HMPREF9290_0006"/>
<dbReference type="InterPro" id="IPR036192">
    <property type="entry name" value="Cell_div_ZapA-like_sf"/>
</dbReference>
<keyword evidence="3" id="KW-1185">Reference proteome</keyword>
<dbReference type="AlphaFoldDB" id="F0GTS5"/>
<keyword evidence="1" id="KW-0175">Coiled coil</keyword>
<dbReference type="Proteomes" id="UP000005286">
    <property type="component" value="Unassembled WGS sequence"/>
</dbReference>
<dbReference type="GO" id="GO:0051301">
    <property type="term" value="P:cell division"/>
    <property type="evidence" value="ECO:0007669"/>
    <property type="project" value="UniProtKB-KW"/>
</dbReference>
<reference evidence="2 3" key="1">
    <citation type="submission" date="2011-01" db="EMBL/GenBank/DDBJ databases">
        <authorList>
            <person name="Durkin A.S."/>
            <person name="Madupu R."/>
            <person name="Torralba M."/>
            <person name="Gillis M."/>
            <person name="Methe B."/>
            <person name="Sutton G."/>
            <person name="Nelson K.E."/>
        </authorList>
    </citation>
    <scope>NUCLEOTIDE SEQUENCE [LARGE SCALE GENOMIC DNA]</scope>
    <source>
        <strain evidence="2 3">ACS-065-V-Col13</strain>
    </source>
</reference>
<dbReference type="Pfam" id="PF05164">
    <property type="entry name" value="ZapA"/>
    <property type="match status" value="1"/>
</dbReference>